<accession>A0A9X3N0F2</accession>
<organism evidence="8 9">
    <name type="scientific">Solirubrobacter ginsenosidimutans</name>
    <dbReference type="NCBI Taxonomy" id="490573"/>
    <lineage>
        <taxon>Bacteria</taxon>
        <taxon>Bacillati</taxon>
        <taxon>Actinomycetota</taxon>
        <taxon>Thermoleophilia</taxon>
        <taxon>Solirubrobacterales</taxon>
        <taxon>Solirubrobacteraceae</taxon>
        <taxon>Solirubrobacter</taxon>
    </lineage>
</organism>
<dbReference type="InterPro" id="IPR016032">
    <property type="entry name" value="Sig_transdc_resp-reg_C-effctor"/>
</dbReference>
<feature type="modified residue" description="4-aspartylphosphate" evidence="5">
    <location>
        <position position="53"/>
    </location>
</feature>
<dbReference type="InterPro" id="IPR058245">
    <property type="entry name" value="NreC/VraR/RcsB-like_REC"/>
</dbReference>
<feature type="domain" description="HTH luxR-type" evidence="6">
    <location>
        <begin position="144"/>
        <end position="209"/>
    </location>
</feature>
<dbReference type="Pfam" id="PF00196">
    <property type="entry name" value="GerE"/>
    <property type="match status" value="1"/>
</dbReference>
<comment type="caution">
    <text evidence="8">The sequence shown here is derived from an EMBL/GenBank/DDBJ whole genome shotgun (WGS) entry which is preliminary data.</text>
</comment>
<sequence>MTTVLLADDQELVRAGFRLILELEGFEVVGEAGDGAVALELARELEPDVVLMDVRMPRMDGIESTRRIGQAGLRTRVLVLTTFDMDEHVYDALRAGASGFLLKDAGRERLIEGVRTVAAGESLFAPSVLRRLVDHYVARPPVGRPHGLDELSERELEVLGLIGRGLSNTEIGEALFISLATVKTHVRHVLAKLGLRDRVQAVVLAYESGLVSPGR</sequence>
<evidence type="ECO:0000256" key="2">
    <source>
        <dbReference type="ARBA" id="ARBA00023015"/>
    </source>
</evidence>
<evidence type="ECO:0000313" key="9">
    <source>
        <dbReference type="Proteomes" id="UP001149140"/>
    </source>
</evidence>
<keyword evidence="2" id="KW-0805">Transcription regulation</keyword>
<evidence type="ECO:0000256" key="3">
    <source>
        <dbReference type="ARBA" id="ARBA00023125"/>
    </source>
</evidence>
<evidence type="ECO:0000259" key="7">
    <source>
        <dbReference type="PROSITE" id="PS50110"/>
    </source>
</evidence>
<proteinExistence type="predicted"/>
<protein>
    <submittedName>
        <fullName evidence="8">Response regulator transcription factor</fullName>
    </submittedName>
</protein>
<dbReference type="CDD" id="cd06170">
    <property type="entry name" value="LuxR_C_like"/>
    <property type="match status" value="1"/>
</dbReference>
<dbReference type="SMART" id="SM00421">
    <property type="entry name" value="HTH_LUXR"/>
    <property type="match status" value="1"/>
</dbReference>
<dbReference type="PANTHER" id="PTHR43214">
    <property type="entry name" value="TWO-COMPONENT RESPONSE REGULATOR"/>
    <property type="match status" value="1"/>
</dbReference>
<dbReference type="PROSITE" id="PS50110">
    <property type="entry name" value="RESPONSE_REGULATORY"/>
    <property type="match status" value="1"/>
</dbReference>
<evidence type="ECO:0000256" key="4">
    <source>
        <dbReference type="ARBA" id="ARBA00023163"/>
    </source>
</evidence>
<dbReference type="EMBL" id="JAPDOD010000064">
    <property type="protein sequence ID" value="MDA0166371.1"/>
    <property type="molecule type" value="Genomic_DNA"/>
</dbReference>
<dbReference type="AlphaFoldDB" id="A0A9X3N0F2"/>
<dbReference type="PRINTS" id="PR00038">
    <property type="entry name" value="HTHLUXR"/>
</dbReference>
<evidence type="ECO:0000256" key="1">
    <source>
        <dbReference type="ARBA" id="ARBA00022553"/>
    </source>
</evidence>
<evidence type="ECO:0000259" key="6">
    <source>
        <dbReference type="PROSITE" id="PS50043"/>
    </source>
</evidence>
<dbReference type="SUPFAM" id="SSF46894">
    <property type="entry name" value="C-terminal effector domain of the bipartite response regulators"/>
    <property type="match status" value="1"/>
</dbReference>
<keyword evidence="1 5" id="KW-0597">Phosphoprotein</keyword>
<gene>
    <name evidence="8" type="ORF">OM076_39270</name>
</gene>
<dbReference type="InterPro" id="IPR039420">
    <property type="entry name" value="WalR-like"/>
</dbReference>
<keyword evidence="9" id="KW-1185">Reference proteome</keyword>
<dbReference type="PROSITE" id="PS00622">
    <property type="entry name" value="HTH_LUXR_1"/>
    <property type="match status" value="1"/>
</dbReference>
<feature type="domain" description="Response regulatory" evidence="7">
    <location>
        <begin position="3"/>
        <end position="118"/>
    </location>
</feature>
<dbReference type="InterPro" id="IPR001789">
    <property type="entry name" value="Sig_transdc_resp-reg_receiver"/>
</dbReference>
<evidence type="ECO:0000256" key="5">
    <source>
        <dbReference type="PROSITE-ProRule" id="PRU00169"/>
    </source>
</evidence>
<dbReference type="Gene3D" id="3.40.50.2300">
    <property type="match status" value="1"/>
</dbReference>
<dbReference type="GO" id="GO:0000160">
    <property type="term" value="P:phosphorelay signal transduction system"/>
    <property type="evidence" value="ECO:0007669"/>
    <property type="project" value="InterPro"/>
</dbReference>
<dbReference type="Pfam" id="PF00072">
    <property type="entry name" value="Response_reg"/>
    <property type="match status" value="1"/>
</dbReference>
<dbReference type="CDD" id="cd17535">
    <property type="entry name" value="REC_NarL-like"/>
    <property type="match status" value="1"/>
</dbReference>
<dbReference type="InterPro" id="IPR000792">
    <property type="entry name" value="Tscrpt_reg_LuxR_C"/>
</dbReference>
<dbReference type="SUPFAM" id="SSF52172">
    <property type="entry name" value="CheY-like"/>
    <property type="match status" value="1"/>
</dbReference>
<dbReference type="RefSeq" id="WP_270045628.1">
    <property type="nucleotide sequence ID" value="NZ_JAPDOD010000064.1"/>
</dbReference>
<dbReference type="GO" id="GO:0006355">
    <property type="term" value="P:regulation of DNA-templated transcription"/>
    <property type="evidence" value="ECO:0007669"/>
    <property type="project" value="InterPro"/>
</dbReference>
<dbReference type="GO" id="GO:0003677">
    <property type="term" value="F:DNA binding"/>
    <property type="evidence" value="ECO:0007669"/>
    <property type="project" value="UniProtKB-KW"/>
</dbReference>
<dbReference type="PROSITE" id="PS50043">
    <property type="entry name" value="HTH_LUXR_2"/>
    <property type="match status" value="1"/>
</dbReference>
<reference evidence="8" key="1">
    <citation type="submission" date="2022-10" db="EMBL/GenBank/DDBJ databases">
        <title>The WGS of Solirubrobacter ginsenosidimutans DSM 21036.</title>
        <authorList>
            <person name="Jiang Z."/>
        </authorList>
    </citation>
    <scope>NUCLEOTIDE SEQUENCE</scope>
    <source>
        <strain evidence="8">DSM 21036</strain>
    </source>
</reference>
<dbReference type="PANTHER" id="PTHR43214:SF24">
    <property type="entry name" value="TRANSCRIPTIONAL REGULATORY PROTEIN NARL-RELATED"/>
    <property type="match status" value="1"/>
</dbReference>
<keyword evidence="4" id="KW-0804">Transcription</keyword>
<dbReference type="SMART" id="SM00448">
    <property type="entry name" value="REC"/>
    <property type="match status" value="1"/>
</dbReference>
<name>A0A9X3N0F2_9ACTN</name>
<dbReference type="InterPro" id="IPR011006">
    <property type="entry name" value="CheY-like_superfamily"/>
</dbReference>
<keyword evidence="3" id="KW-0238">DNA-binding</keyword>
<dbReference type="Proteomes" id="UP001149140">
    <property type="component" value="Unassembled WGS sequence"/>
</dbReference>
<evidence type="ECO:0000313" key="8">
    <source>
        <dbReference type="EMBL" id="MDA0166371.1"/>
    </source>
</evidence>